<dbReference type="InterPro" id="IPR001257">
    <property type="entry name" value="Parvovirus_NS1_helicase"/>
</dbReference>
<dbReference type="GO" id="GO:0019079">
    <property type="term" value="P:viral genome replication"/>
    <property type="evidence" value="ECO:0007669"/>
    <property type="project" value="InterPro"/>
</dbReference>
<feature type="compositionally biased region" description="Basic and acidic residues" evidence="1">
    <location>
        <begin position="415"/>
        <end position="424"/>
    </location>
</feature>
<protein>
    <recommendedName>
        <fullName evidence="2">Parvovirus non-structural protein 1 helicase domain-containing protein</fullName>
    </recommendedName>
</protein>
<feature type="region of interest" description="Disordered" evidence="1">
    <location>
        <begin position="414"/>
        <end position="474"/>
    </location>
</feature>
<dbReference type="SUPFAM" id="SSF56672">
    <property type="entry name" value="DNA/RNA polymerases"/>
    <property type="match status" value="1"/>
</dbReference>
<proteinExistence type="predicted"/>
<reference evidence="3 4" key="1">
    <citation type="journal article" date="2019" name="Sci. Rep.">
        <title>Orb-weaving spider Araneus ventricosus genome elucidates the spidroin gene catalogue.</title>
        <authorList>
            <person name="Kono N."/>
            <person name="Nakamura H."/>
            <person name="Ohtoshi R."/>
            <person name="Moran D.A.P."/>
            <person name="Shinohara A."/>
            <person name="Yoshida Y."/>
            <person name="Fujiwara M."/>
            <person name="Mori M."/>
            <person name="Tomita M."/>
            <person name="Arakawa K."/>
        </authorList>
    </citation>
    <scope>NUCLEOTIDE SEQUENCE [LARGE SCALE GENOMIC DNA]</scope>
</reference>
<accession>A0A4Y2LPF5</accession>
<gene>
    <name evidence="3" type="ORF">AVEN_49350_1</name>
</gene>
<evidence type="ECO:0000313" key="3">
    <source>
        <dbReference type="EMBL" id="GBN16705.1"/>
    </source>
</evidence>
<evidence type="ECO:0000256" key="1">
    <source>
        <dbReference type="SAM" id="MobiDB-lite"/>
    </source>
</evidence>
<dbReference type="AlphaFoldDB" id="A0A4Y2LPF5"/>
<feature type="compositionally biased region" description="Basic and acidic residues" evidence="1">
    <location>
        <begin position="431"/>
        <end position="451"/>
    </location>
</feature>
<organism evidence="3 4">
    <name type="scientific">Araneus ventricosus</name>
    <name type="common">Orbweaver spider</name>
    <name type="synonym">Epeira ventricosa</name>
    <dbReference type="NCBI Taxonomy" id="182803"/>
    <lineage>
        <taxon>Eukaryota</taxon>
        <taxon>Metazoa</taxon>
        <taxon>Ecdysozoa</taxon>
        <taxon>Arthropoda</taxon>
        <taxon>Chelicerata</taxon>
        <taxon>Arachnida</taxon>
        <taxon>Araneae</taxon>
        <taxon>Araneomorphae</taxon>
        <taxon>Entelegynae</taxon>
        <taxon>Araneoidea</taxon>
        <taxon>Araneidae</taxon>
        <taxon>Araneus</taxon>
    </lineage>
</organism>
<dbReference type="Gene3D" id="3.40.50.300">
    <property type="entry name" value="P-loop containing nucleotide triphosphate hydrolases"/>
    <property type="match status" value="1"/>
</dbReference>
<dbReference type="InterPro" id="IPR043502">
    <property type="entry name" value="DNA/RNA_pol_sf"/>
</dbReference>
<dbReference type="GO" id="GO:0071897">
    <property type="term" value="P:DNA biosynthetic process"/>
    <property type="evidence" value="ECO:0007669"/>
    <property type="project" value="UniProtKB-ARBA"/>
</dbReference>
<dbReference type="Pfam" id="PF01057">
    <property type="entry name" value="Parvo_NS1"/>
    <property type="match status" value="1"/>
</dbReference>
<evidence type="ECO:0000313" key="4">
    <source>
        <dbReference type="Proteomes" id="UP000499080"/>
    </source>
</evidence>
<keyword evidence="4" id="KW-1185">Reference proteome</keyword>
<sequence length="474" mass="53248">MAESKKKCRHHSVDYLKFGFLPPTADKRLSMCLLCNKVLSNDSMKPSKLEDHLRRCHPQKIGKDLKYFQTLKEKYEKRPTENSTFASTSQSNDDGLRASYSYLTFSDSSIKVFSKDKYDIGTLRVEPQRIVLNSDLPVSLRSYRTSSVEEQEIKSRVEKLLQAGLIKESNSPYSSAVTLAFKRDEGKDSITLHLQCIEELKTILEGTGTFVKVKGKGDEYLRPTPVIITTNNDVWIQCPSAREAILARTLHWYRDLKPCPFLKNVTRDLHPRWLGILLIRYARTAPPVYFSDSDGCMPQATGTAAQVLKSTNKIRPEDPSTNSTDFAANTTSQVAHLGAEEADRRFNEAAPKTGWLKNLFAGVITIKGTYEDYQEASTTQEKETNRRTSLKRLLTHPSNQATPPLLKKKATARNLGDKLPRKIFPDTLDMANRDTEQGGPDAKRQKTDPDKTIPVSGGGVAQDTPIPMTCKETL</sequence>
<dbReference type="OrthoDB" id="6432110at2759"/>
<dbReference type="InterPro" id="IPR027417">
    <property type="entry name" value="P-loop_NTPase"/>
</dbReference>
<dbReference type="EMBL" id="BGPR01006178">
    <property type="protein sequence ID" value="GBN16705.1"/>
    <property type="molecule type" value="Genomic_DNA"/>
</dbReference>
<name>A0A4Y2LPF5_ARAVE</name>
<evidence type="ECO:0000259" key="2">
    <source>
        <dbReference type="Pfam" id="PF01057"/>
    </source>
</evidence>
<comment type="caution">
    <text evidence="3">The sequence shown here is derived from an EMBL/GenBank/DDBJ whole genome shotgun (WGS) entry which is preliminary data.</text>
</comment>
<feature type="domain" description="Parvovirus non-structural protein 1 helicase" evidence="2">
    <location>
        <begin position="194"/>
        <end position="234"/>
    </location>
</feature>
<dbReference type="SUPFAM" id="SSF52540">
    <property type="entry name" value="P-loop containing nucleoside triphosphate hydrolases"/>
    <property type="match status" value="1"/>
</dbReference>
<dbReference type="Proteomes" id="UP000499080">
    <property type="component" value="Unassembled WGS sequence"/>
</dbReference>